<keyword evidence="2" id="KW-1185">Reference proteome</keyword>
<organism evidence="1 2">
    <name type="scientific">Drosophila guanche</name>
    <name type="common">Fruit fly</name>
    <dbReference type="NCBI Taxonomy" id="7266"/>
    <lineage>
        <taxon>Eukaryota</taxon>
        <taxon>Metazoa</taxon>
        <taxon>Ecdysozoa</taxon>
        <taxon>Arthropoda</taxon>
        <taxon>Hexapoda</taxon>
        <taxon>Insecta</taxon>
        <taxon>Pterygota</taxon>
        <taxon>Neoptera</taxon>
        <taxon>Endopterygota</taxon>
        <taxon>Diptera</taxon>
        <taxon>Brachycera</taxon>
        <taxon>Muscomorpha</taxon>
        <taxon>Ephydroidea</taxon>
        <taxon>Drosophilidae</taxon>
        <taxon>Drosophila</taxon>
        <taxon>Sophophora</taxon>
    </lineage>
</organism>
<sequence length="168" mass="19810">MLTKIMHIYKPIAVSQGNSQLTKICALAYKKLIQPVLMYGYVAWMNIATVHMEKLRQFERKILRKSIGTQSRNALTNHYLPNKQLYALTETTRIDRLMFKILERLIDRDNVMQTELPQHYPTECLTAHHIHHLMDMGIIYDEDDNLIFHHRRNHSLSHADGLLYNISQ</sequence>
<dbReference type="AlphaFoldDB" id="A0A3B0KE66"/>
<reference evidence="2" key="1">
    <citation type="submission" date="2018-01" db="EMBL/GenBank/DDBJ databases">
        <authorList>
            <person name="Alioto T."/>
            <person name="Alioto T."/>
        </authorList>
    </citation>
    <scope>NUCLEOTIDE SEQUENCE [LARGE SCALE GENOMIC DNA]</scope>
</reference>
<dbReference type="STRING" id="7266.A0A3B0KE66"/>
<accession>A0A3B0KE66</accession>
<evidence type="ECO:0000313" key="1">
    <source>
        <dbReference type="EMBL" id="SPP81958.1"/>
    </source>
</evidence>
<dbReference type="Proteomes" id="UP000268350">
    <property type="component" value="Unassembled WGS sequence"/>
</dbReference>
<evidence type="ECO:0000313" key="2">
    <source>
        <dbReference type="Proteomes" id="UP000268350"/>
    </source>
</evidence>
<protein>
    <submittedName>
        <fullName evidence="1">Uncharacterized protein</fullName>
    </submittedName>
</protein>
<dbReference type="EMBL" id="OUUW01000006">
    <property type="protein sequence ID" value="SPP81958.1"/>
    <property type="molecule type" value="Genomic_DNA"/>
</dbReference>
<dbReference type="OMA" id="ILHITIL"/>
<gene>
    <name evidence="1" type="ORF">DGUA_6G013730</name>
</gene>
<proteinExistence type="predicted"/>
<name>A0A3B0KE66_DROGU</name>